<dbReference type="RefSeq" id="XP_040721877.1">
    <property type="nucleotide sequence ID" value="XM_040866509.1"/>
</dbReference>
<evidence type="ECO:0000256" key="6">
    <source>
        <dbReference type="SAM" id="MobiDB-lite"/>
    </source>
</evidence>
<evidence type="ECO:0000256" key="3">
    <source>
        <dbReference type="ARBA" id="ARBA00023163"/>
    </source>
</evidence>
<keyword evidence="5" id="KW-0175">Coiled coil</keyword>
<dbReference type="STRING" id="56484.A0A1Y2EQ86"/>
<evidence type="ECO:0000259" key="7">
    <source>
        <dbReference type="PROSITE" id="PS51518"/>
    </source>
</evidence>
<keyword evidence="9" id="KW-1185">Reference proteome</keyword>
<dbReference type="GO" id="GO:0005634">
    <property type="term" value="C:nucleus"/>
    <property type="evidence" value="ECO:0007669"/>
    <property type="project" value="UniProtKB-SubCell"/>
</dbReference>
<dbReference type="InterPro" id="IPR037802">
    <property type="entry name" value="SGF29"/>
</dbReference>
<evidence type="ECO:0000256" key="5">
    <source>
        <dbReference type="SAM" id="Coils"/>
    </source>
</evidence>
<dbReference type="GO" id="GO:0000124">
    <property type="term" value="C:SAGA complex"/>
    <property type="evidence" value="ECO:0007669"/>
    <property type="project" value="InterPro"/>
</dbReference>
<dbReference type="Gene3D" id="2.30.30.140">
    <property type="match status" value="1"/>
</dbReference>
<dbReference type="InterPro" id="IPR047287">
    <property type="entry name" value="Tudor_SGF29_rpt2"/>
</dbReference>
<dbReference type="PROSITE" id="PS51518">
    <property type="entry name" value="SGF29_C"/>
    <property type="match status" value="1"/>
</dbReference>
<organism evidence="8 9">
    <name type="scientific">Protomyces lactucae-debilis</name>
    <dbReference type="NCBI Taxonomy" id="2754530"/>
    <lineage>
        <taxon>Eukaryota</taxon>
        <taxon>Fungi</taxon>
        <taxon>Dikarya</taxon>
        <taxon>Ascomycota</taxon>
        <taxon>Taphrinomycotina</taxon>
        <taxon>Taphrinomycetes</taxon>
        <taxon>Taphrinales</taxon>
        <taxon>Protomycetaceae</taxon>
        <taxon>Protomyces</taxon>
    </lineage>
</organism>
<reference evidence="8 9" key="1">
    <citation type="submission" date="2016-07" db="EMBL/GenBank/DDBJ databases">
        <title>Pervasive Adenine N6-methylation of Active Genes in Fungi.</title>
        <authorList>
            <consortium name="DOE Joint Genome Institute"/>
            <person name="Mondo S.J."/>
            <person name="Dannebaum R.O."/>
            <person name="Kuo R.C."/>
            <person name="Labutti K."/>
            <person name="Haridas S."/>
            <person name="Kuo A."/>
            <person name="Salamov A."/>
            <person name="Ahrendt S.R."/>
            <person name="Lipzen A."/>
            <person name="Sullivan W."/>
            <person name="Andreopoulos W.B."/>
            <person name="Clum A."/>
            <person name="Lindquist E."/>
            <person name="Daum C."/>
            <person name="Ramamoorthy G.K."/>
            <person name="Gryganskyi A."/>
            <person name="Culley D."/>
            <person name="Magnuson J.K."/>
            <person name="James T.Y."/>
            <person name="O'Malley M.A."/>
            <person name="Stajich J.E."/>
            <person name="Spatafora J.W."/>
            <person name="Visel A."/>
            <person name="Grigoriev I.V."/>
        </authorList>
    </citation>
    <scope>NUCLEOTIDE SEQUENCE [LARGE SCALE GENOMIC DNA]</scope>
    <source>
        <strain evidence="8 9">12-1054</strain>
    </source>
</reference>
<feature type="coiled-coil region" evidence="5">
    <location>
        <begin position="33"/>
        <end position="60"/>
    </location>
</feature>
<dbReference type="InterPro" id="IPR010750">
    <property type="entry name" value="SGF29_tudor-like_dom"/>
</dbReference>
<accession>A0A1Y2EQ86</accession>
<protein>
    <submittedName>
        <fullName evidence="8">SGF29 tudor-like domain-domain-containing protein</fullName>
    </submittedName>
</protein>
<keyword evidence="2" id="KW-0805">Transcription regulation</keyword>
<dbReference type="GeneID" id="63783108"/>
<dbReference type="PANTHER" id="PTHR21539">
    <property type="entry name" value="SAGA-ASSOCIATED FACTOR 29"/>
    <property type="match status" value="1"/>
</dbReference>
<proteinExistence type="predicted"/>
<comment type="subcellular location">
    <subcellularLocation>
        <location evidence="1">Nucleus</location>
    </subcellularLocation>
</comment>
<keyword evidence="4" id="KW-0539">Nucleus</keyword>
<evidence type="ECO:0000313" key="8">
    <source>
        <dbReference type="EMBL" id="ORY73697.1"/>
    </source>
</evidence>
<comment type="caution">
    <text evidence="8">The sequence shown here is derived from an EMBL/GenBank/DDBJ whole genome shotgun (WGS) entry which is preliminary data.</text>
</comment>
<dbReference type="CDD" id="cd20393">
    <property type="entry name" value="Tudor_SGF29_rpt1"/>
    <property type="match status" value="1"/>
</dbReference>
<keyword evidence="3" id="KW-0804">Transcription</keyword>
<feature type="domain" description="SGF29 C-terminal" evidence="7">
    <location>
        <begin position="134"/>
        <end position="270"/>
    </location>
</feature>
<evidence type="ECO:0000256" key="1">
    <source>
        <dbReference type="ARBA" id="ARBA00004123"/>
    </source>
</evidence>
<gene>
    <name evidence="8" type="ORF">BCR37DRAFT_231113</name>
</gene>
<dbReference type="Pfam" id="PF07039">
    <property type="entry name" value="SGF29_Tudor"/>
    <property type="match status" value="1"/>
</dbReference>
<evidence type="ECO:0000256" key="2">
    <source>
        <dbReference type="ARBA" id="ARBA00023015"/>
    </source>
</evidence>
<dbReference type="Proteomes" id="UP000193685">
    <property type="component" value="Unassembled WGS sequence"/>
</dbReference>
<evidence type="ECO:0000256" key="4">
    <source>
        <dbReference type="ARBA" id="ARBA00023242"/>
    </source>
</evidence>
<sequence length="270" mass="30068">MSRYDGVQGGEESALWSGAVTDLRTLKDVHGTGENMAKQIQRLKKNLASLEEEEKVVDTVSRLERNSKDYIEALETETRLLDQVRENLGVLIALRRATESGLGGGDDTRRKKRKHIETDTASDVGSRSKKARNPQEQLGPGSAVAFRQPRTKLSEGDWIQCNIIKITGEGPKARVEIQDPEPDENGLPGQTYKTTLQHLIPIATESAGLPPYSRGAHVLARYPETTTFYKAEVSRTRGDFCLLKFEGEEEAGKETEVERRLVLELAKHLT</sequence>
<dbReference type="OMA" id="ASEYNHV"/>
<dbReference type="PANTHER" id="PTHR21539:SF0">
    <property type="entry name" value="SAGA-ASSOCIATED FACTOR 29"/>
    <property type="match status" value="1"/>
</dbReference>
<dbReference type="InterPro" id="IPR047288">
    <property type="entry name" value="Tudor_SGF29_rpt1"/>
</dbReference>
<dbReference type="EMBL" id="MCFI01000033">
    <property type="protein sequence ID" value="ORY73697.1"/>
    <property type="molecule type" value="Genomic_DNA"/>
</dbReference>
<evidence type="ECO:0000313" key="9">
    <source>
        <dbReference type="Proteomes" id="UP000193685"/>
    </source>
</evidence>
<dbReference type="AlphaFoldDB" id="A0A1Y2EQ86"/>
<dbReference type="CDD" id="cd20394">
    <property type="entry name" value="Tudor_SGF29_rpt2"/>
    <property type="match status" value="1"/>
</dbReference>
<dbReference type="OrthoDB" id="10265994at2759"/>
<name>A0A1Y2EQ86_PROLT</name>
<feature type="region of interest" description="Disordered" evidence="6">
    <location>
        <begin position="100"/>
        <end position="142"/>
    </location>
</feature>